<evidence type="ECO:0000313" key="3">
    <source>
        <dbReference type="Proteomes" id="UP000243459"/>
    </source>
</evidence>
<dbReference type="EMBL" id="CM007387">
    <property type="protein sequence ID" value="ONK63686.1"/>
    <property type="molecule type" value="Genomic_DNA"/>
</dbReference>
<accession>A0A5P1ECS5</accession>
<proteinExistence type="predicted"/>
<feature type="compositionally biased region" description="Polar residues" evidence="1">
    <location>
        <begin position="150"/>
        <end position="159"/>
    </location>
</feature>
<organism evidence="2 3">
    <name type="scientific">Asparagus officinalis</name>
    <name type="common">Garden asparagus</name>
    <dbReference type="NCBI Taxonomy" id="4686"/>
    <lineage>
        <taxon>Eukaryota</taxon>
        <taxon>Viridiplantae</taxon>
        <taxon>Streptophyta</taxon>
        <taxon>Embryophyta</taxon>
        <taxon>Tracheophyta</taxon>
        <taxon>Spermatophyta</taxon>
        <taxon>Magnoliopsida</taxon>
        <taxon>Liliopsida</taxon>
        <taxon>Asparagales</taxon>
        <taxon>Asparagaceae</taxon>
        <taxon>Asparagoideae</taxon>
        <taxon>Asparagus</taxon>
    </lineage>
</organism>
<feature type="compositionally biased region" description="Low complexity" evidence="1">
    <location>
        <begin position="86"/>
        <end position="97"/>
    </location>
</feature>
<feature type="region of interest" description="Disordered" evidence="1">
    <location>
        <begin position="1"/>
        <end position="26"/>
    </location>
</feature>
<sequence>MERGTKEDDEHEEEEIVKQRGGEKEVVTADANLTHHHISRLSRTPIQVTVDPRRRRHLLNAAQPPTSTPPAVPHPTTLNSEKVHQPRPSLSSSSIQPPRLPPPPSPSSIIQSTSSPRRRRLTKLLPPLLQEGEARPSNSLARLRSGASAVLSNHRSPSLATAKPSINAGRPPRPSTSQLWSNLRLHDVSRHASSSCFAIPPPAGLGVAPCLSSHSGCLLYFFSCLGSH</sequence>
<reference evidence="3" key="1">
    <citation type="journal article" date="2017" name="Nat. Commun.">
        <title>The asparagus genome sheds light on the origin and evolution of a young Y chromosome.</title>
        <authorList>
            <person name="Harkess A."/>
            <person name="Zhou J."/>
            <person name="Xu C."/>
            <person name="Bowers J.E."/>
            <person name="Van der Hulst R."/>
            <person name="Ayyampalayam S."/>
            <person name="Mercati F."/>
            <person name="Riccardi P."/>
            <person name="McKain M.R."/>
            <person name="Kakrana A."/>
            <person name="Tang H."/>
            <person name="Ray J."/>
            <person name="Groenendijk J."/>
            <person name="Arikit S."/>
            <person name="Mathioni S.M."/>
            <person name="Nakano M."/>
            <person name="Shan H."/>
            <person name="Telgmann-Rauber A."/>
            <person name="Kanno A."/>
            <person name="Yue Z."/>
            <person name="Chen H."/>
            <person name="Li W."/>
            <person name="Chen Y."/>
            <person name="Xu X."/>
            <person name="Zhang Y."/>
            <person name="Luo S."/>
            <person name="Chen H."/>
            <person name="Gao J."/>
            <person name="Mao Z."/>
            <person name="Pires J.C."/>
            <person name="Luo M."/>
            <person name="Kudrna D."/>
            <person name="Wing R.A."/>
            <person name="Meyers B.C."/>
            <person name="Yi K."/>
            <person name="Kong H."/>
            <person name="Lavrijsen P."/>
            <person name="Sunseri F."/>
            <person name="Falavigna A."/>
            <person name="Ye Y."/>
            <person name="Leebens-Mack J.H."/>
            <person name="Chen G."/>
        </authorList>
    </citation>
    <scope>NUCLEOTIDE SEQUENCE [LARGE SCALE GENOMIC DNA]</scope>
    <source>
        <strain evidence="3">cv. DH0086</strain>
    </source>
</reference>
<name>A0A5P1ECS5_ASPOF</name>
<evidence type="ECO:0000313" key="2">
    <source>
        <dbReference type="EMBL" id="ONK63686.1"/>
    </source>
</evidence>
<feature type="compositionally biased region" description="Basic and acidic residues" evidence="1">
    <location>
        <begin position="16"/>
        <end position="26"/>
    </location>
</feature>
<feature type="region of interest" description="Disordered" evidence="1">
    <location>
        <begin position="146"/>
        <end position="178"/>
    </location>
</feature>
<dbReference type="Gramene" id="ONK63686">
    <property type="protein sequence ID" value="ONK63686"/>
    <property type="gene ID" value="A4U43_C07F17840"/>
</dbReference>
<keyword evidence="3" id="KW-1185">Reference proteome</keyword>
<protein>
    <submittedName>
        <fullName evidence="2">Uncharacterized protein</fullName>
    </submittedName>
</protein>
<evidence type="ECO:0000256" key="1">
    <source>
        <dbReference type="SAM" id="MobiDB-lite"/>
    </source>
</evidence>
<dbReference type="AlphaFoldDB" id="A0A5P1ECS5"/>
<gene>
    <name evidence="2" type="ORF">A4U43_C07F17840</name>
</gene>
<dbReference type="Proteomes" id="UP000243459">
    <property type="component" value="Chromosome 7"/>
</dbReference>
<feature type="region of interest" description="Disordered" evidence="1">
    <location>
        <begin position="60"/>
        <end position="119"/>
    </location>
</feature>